<comment type="caution">
    <text evidence="1">The sequence shown here is derived from an EMBL/GenBank/DDBJ whole genome shotgun (WGS) entry which is preliminary data.</text>
</comment>
<keyword evidence="2" id="KW-1185">Reference proteome</keyword>
<protein>
    <recommendedName>
        <fullName evidence="3">Lipoprotein</fullName>
    </recommendedName>
</protein>
<evidence type="ECO:0000313" key="1">
    <source>
        <dbReference type="EMBL" id="MBF6056785.1"/>
    </source>
</evidence>
<dbReference type="PROSITE" id="PS51257">
    <property type="entry name" value="PROKAR_LIPOPROTEIN"/>
    <property type="match status" value="1"/>
</dbReference>
<evidence type="ECO:0008006" key="3">
    <source>
        <dbReference type="Google" id="ProtNLM"/>
    </source>
</evidence>
<proteinExistence type="predicted"/>
<name>A0ABS0BSL1_9GAMM</name>
<evidence type="ECO:0000313" key="2">
    <source>
        <dbReference type="Proteomes" id="UP001193680"/>
    </source>
</evidence>
<dbReference type="EMBL" id="JACBGI020000001">
    <property type="protein sequence ID" value="MBF6056785.1"/>
    <property type="molecule type" value="Genomic_DNA"/>
</dbReference>
<accession>A0ABS0BSL1</accession>
<dbReference type="Proteomes" id="UP001193680">
    <property type="component" value="Unassembled WGS sequence"/>
</dbReference>
<sequence>MSLFNRQNSVSCWGVAVALGIFLSGCAIQQNPPGSPLLNTLNQVSVCYDYGCKRVAQLWLQGTEWNQITKLFETPAESPEEERIKLARAIALMERFAGRVLGTGNDRAENSGTGETGQMDCVDESTNTTTYLTLFEKKGWLKWHHVRDKVVRSPLFFDIHWTAVIQENQSRQQFAVDSWFRENGREPVIMKLADWKLKREQP</sequence>
<reference evidence="1 2" key="1">
    <citation type="submission" date="2020-06" db="EMBL/GenBank/DDBJ databases">
        <authorList>
            <person name="Scott K."/>
        </authorList>
    </citation>
    <scope>NUCLEOTIDE SEQUENCE [LARGE SCALE GENOMIC DNA]</scope>
    <source>
        <strain evidence="1 2">HH1</strain>
    </source>
</reference>
<gene>
    <name evidence="1" type="ORF">H8792_000340</name>
</gene>
<dbReference type="RefSeq" id="WP_194947152.1">
    <property type="nucleotide sequence ID" value="NZ_JACBGI020000001.1"/>
</dbReference>
<reference evidence="1 2" key="2">
    <citation type="submission" date="2020-11" db="EMBL/GenBank/DDBJ databases">
        <title>Sulfur oxidizing isolate from Hospital Hole Sinkhole.</title>
        <authorList>
            <person name="Scott K.M."/>
        </authorList>
    </citation>
    <scope>NUCLEOTIDE SEQUENCE [LARGE SCALE GENOMIC DNA]</scope>
    <source>
        <strain evidence="1 2">HH1</strain>
    </source>
</reference>
<organism evidence="1 2">
    <name type="scientific">Thiomicrorhabdus heinhorstiae</name>
    <dbReference type="NCBI Taxonomy" id="2748010"/>
    <lineage>
        <taxon>Bacteria</taxon>
        <taxon>Pseudomonadati</taxon>
        <taxon>Pseudomonadota</taxon>
        <taxon>Gammaproteobacteria</taxon>
        <taxon>Thiotrichales</taxon>
        <taxon>Piscirickettsiaceae</taxon>
        <taxon>Thiomicrorhabdus</taxon>
    </lineage>
</organism>